<feature type="region of interest" description="Disordered" evidence="4">
    <location>
        <begin position="610"/>
        <end position="664"/>
    </location>
</feature>
<organism evidence="6 7">
    <name type="scientific">Skermanella aerolata</name>
    <dbReference type="NCBI Taxonomy" id="393310"/>
    <lineage>
        <taxon>Bacteria</taxon>
        <taxon>Pseudomonadati</taxon>
        <taxon>Pseudomonadota</taxon>
        <taxon>Alphaproteobacteria</taxon>
        <taxon>Rhodospirillales</taxon>
        <taxon>Azospirillaceae</taxon>
        <taxon>Skermanella</taxon>
    </lineage>
</organism>
<keyword evidence="7" id="KW-1185">Reference proteome</keyword>
<evidence type="ECO:0000256" key="3">
    <source>
        <dbReference type="PROSITE-ProRule" id="PRU00339"/>
    </source>
</evidence>
<evidence type="ECO:0000256" key="2">
    <source>
        <dbReference type="PROSITE-ProRule" id="PRU00023"/>
    </source>
</evidence>
<feature type="repeat" description="ANK" evidence="2">
    <location>
        <begin position="763"/>
        <end position="795"/>
    </location>
</feature>
<evidence type="ECO:0000313" key="7">
    <source>
        <dbReference type="Proteomes" id="UP000321523"/>
    </source>
</evidence>
<dbReference type="CDD" id="cd00009">
    <property type="entry name" value="AAA"/>
    <property type="match status" value="1"/>
</dbReference>
<dbReference type="Gene3D" id="1.25.40.20">
    <property type="entry name" value="Ankyrin repeat-containing domain"/>
    <property type="match status" value="1"/>
</dbReference>
<dbReference type="AlphaFoldDB" id="A0A512DJC4"/>
<evidence type="ECO:0000259" key="5">
    <source>
        <dbReference type="SMART" id="SM00382"/>
    </source>
</evidence>
<reference evidence="6 7" key="1">
    <citation type="submission" date="2019-07" db="EMBL/GenBank/DDBJ databases">
        <title>Whole genome shotgun sequence of Skermanella aerolata NBRC 106429.</title>
        <authorList>
            <person name="Hosoyama A."/>
            <person name="Uohara A."/>
            <person name="Ohji S."/>
            <person name="Ichikawa N."/>
        </authorList>
    </citation>
    <scope>NUCLEOTIDE SEQUENCE [LARGE SCALE GENOMIC DNA]</scope>
    <source>
        <strain evidence="6 7">NBRC 106429</strain>
    </source>
</reference>
<dbReference type="GO" id="GO:0016887">
    <property type="term" value="F:ATP hydrolysis activity"/>
    <property type="evidence" value="ECO:0007669"/>
    <property type="project" value="InterPro"/>
</dbReference>
<sequence length="839" mass="90011">MSNRFGLREEPFKITPTARFTYASQEHEEAFNGFVLAVLARRRLMALYGETGSGKTSLLQELLDHLEGDGAMVLAVAARPGMTVEDIIQEAGGELLHDEANGQPLTDMDALIERLEQRLEEAGTGVLIVDEVHELDLPVLYDLVDMASSDTETGRFLQVLLAGAPDLERMLAEPGLEDPMRRLGVSYHLPPLDQDQVGSYIKQRIRQAGADRDDIFEPAAIQAMTQYSGGLLQMVNTLADVALSGASRAGERTVTRARIDQVAADLGLQPLQDGFAHAPEPEPAEVQEPIARLRPIAPMSPPPVQAPAHVPFPAQPVAPPHREVYQPAPRPVPVRAYQPPREPELDREPDDWDDQVEPPKAVIRRRSDRPEPRMLEADAYPGIRPDPRYQIQQDFSRPRRWPLVAACVAALLVGAGAATAVMHPEAIERLYETATGGPAPWSDGATETDVAVRPAEPIPETPPISVAPPPTPRSALPPGDTASTPAAVPEAAPSPATPVPPTPPVPPSSNSGDEQRVTDLAARADRYIEQKLLTTPPGSNAFEIYQQITQIAPQHPKAAAILSAIKDSYLRWGITAEERGQFDNAAGFYRRGLSVDPSDQNFQTHLRNLERKRQAAAAAEPPADTAVAPPQPAPDQILRLPPDYDDRADGTAGPANQSLPPPNRFSTREEMIQAFQQPGMLQSVIQAGRDIDYELPDGKTALMLASEQGNAPAVRQLLAAGAAPNARSRNGGTALMYAASIGNNAAVRTLLQSGSAVNSMNVEGKTALMAAAGGGHLDTVRVLLENGANIGTTSIHGRTALNYAQEGGHTAVVNLLNSFDPQAASRRSSRGGSEVGQLN</sequence>
<feature type="repeat" description="ANK" evidence="2">
    <location>
        <begin position="730"/>
        <end position="762"/>
    </location>
</feature>
<accession>A0A512DJC4</accession>
<dbReference type="InterPro" id="IPR019734">
    <property type="entry name" value="TPR_rpt"/>
</dbReference>
<protein>
    <recommendedName>
        <fullName evidence="5">AAA+ ATPase domain-containing protein</fullName>
    </recommendedName>
</protein>
<dbReference type="SUPFAM" id="SSF48403">
    <property type="entry name" value="Ankyrin repeat"/>
    <property type="match status" value="1"/>
</dbReference>
<feature type="compositionally biased region" description="Acidic residues" evidence="4">
    <location>
        <begin position="347"/>
        <end position="356"/>
    </location>
</feature>
<dbReference type="InterPro" id="IPR049945">
    <property type="entry name" value="AAA_22"/>
</dbReference>
<dbReference type="Gene3D" id="1.25.40.10">
    <property type="entry name" value="Tetratricopeptide repeat domain"/>
    <property type="match status" value="1"/>
</dbReference>
<dbReference type="PROSITE" id="PS50088">
    <property type="entry name" value="ANK_REPEAT"/>
    <property type="match status" value="3"/>
</dbReference>
<dbReference type="PROSITE" id="PS50005">
    <property type="entry name" value="TPR"/>
    <property type="match status" value="1"/>
</dbReference>
<evidence type="ECO:0000313" key="6">
    <source>
        <dbReference type="EMBL" id="GEO36290.1"/>
    </source>
</evidence>
<dbReference type="InterPro" id="IPR036770">
    <property type="entry name" value="Ankyrin_rpt-contain_sf"/>
</dbReference>
<feature type="region of interest" description="Disordered" evidence="4">
    <location>
        <begin position="455"/>
        <end position="515"/>
    </location>
</feature>
<keyword evidence="3" id="KW-0802">TPR repeat</keyword>
<dbReference type="Proteomes" id="UP000321523">
    <property type="component" value="Unassembled WGS sequence"/>
</dbReference>
<proteinExistence type="predicted"/>
<feature type="compositionally biased region" description="Low complexity" evidence="4">
    <location>
        <begin position="473"/>
        <end position="494"/>
    </location>
</feature>
<dbReference type="PROSITE" id="PS50297">
    <property type="entry name" value="ANK_REP_REGION"/>
    <property type="match status" value="3"/>
</dbReference>
<dbReference type="InterPro" id="IPR002464">
    <property type="entry name" value="DNA/RNA_helicase_DEAH_CS"/>
</dbReference>
<dbReference type="InterPro" id="IPR027417">
    <property type="entry name" value="P-loop_NTPase"/>
</dbReference>
<feature type="compositionally biased region" description="Low complexity" evidence="4">
    <location>
        <begin position="615"/>
        <end position="628"/>
    </location>
</feature>
<dbReference type="InterPro" id="IPR052026">
    <property type="entry name" value="ExeA_AAA_ATPase_DNA-bind"/>
</dbReference>
<feature type="compositionally biased region" description="Pro residues" evidence="4">
    <location>
        <begin position="495"/>
        <end position="507"/>
    </location>
</feature>
<gene>
    <name evidence="6" type="ORF">SAE02_04380</name>
</gene>
<dbReference type="SUPFAM" id="SSF48452">
    <property type="entry name" value="TPR-like"/>
    <property type="match status" value="1"/>
</dbReference>
<dbReference type="EMBL" id="BJYZ01000002">
    <property type="protein sequence ID" value="GEO36290.1"/>
    <property type="molecule type" value="Genomic_DNA"/>
</dbReference>
<dbReference type="InterPro" id="IPR011990">
    <property type="entry name" value="TPR-like_helical_dom_sf"/>
</dbReference>
<feature type="repeat" description="ANK" evidence="2">
    <location>
        <begin position="697"/>
        <end position="729"/>
    </location>
</feature>
<dbReference type="SMART" id="SM00382">
    <property type="entry name" value="AAA"/>
    <property type="match status" value="1"/>
</dbReference>
<dbReference type="Pfam" id="PF13857">
    <property type="entry name" value="Ank_5"/>
    <property type="match status" value="1"/>
</dbReference>
<evidence type="ECO:0000256" key="1">
    <source>
        <dbReference type="ARBA" id="ARBA00022801"/>
    </source>
</evidence>
<dbReference type="Pfam" id="PF12796">
    <property type="entry name" value="Ank_2"/>
    <property type="match status" value="1"/>
</dbReference>
<dbReference type="Pfam" id="PF13401">
    <property type="entry name" value="AAA_22"/>
    <property type="match status" value="1"/>
</dbReference>
<comment type="caution">
    <text evidence="6">The sequence shown here is derived from an EMBL/GenBank/DDBJ whole genome shotgun (WGS) entry which is preliminary data.</text>
</comment>
<dbReference type="SMART" id="SM00248">
    <property type="entry name" value="ANK"/>
    <property type="match status" value="4"/>
</dbReference>
<keyword evidence="2" id="KW-0040">ANK repeat</keyword>
<dbReference type="RefSeq" id="WP_373866619.1">
    <property type="nucleotide sequence ID" value="NZ_BJYZ01000002.1"/>
</dbReference>
<dbReference type="PANTHER" id="PTHR35894:SF1">
    <property type="entry name" value="PHOSPHORIBULOKINASE _ URIDINE KINASE FAMILY"/>
    <property type="match status" value="1"/>
</dbReference>
<name>A0A512DJC4_9PROT</name>
<evidence type="ECO:0000256" key="4">
    <source>
        <dbReference type="SAM" id="MobiDB-lite"/>
    </source>
</evidence>
<feature type="compositionally biased region" description="Pro residues" evidence="4">
    <location>
        <begin position="456"/>
        <end position="472"/>
    </location>
</feature>
<dbReference type="InterPro" id="IPR003593">
    <property type="entry name" value="AAA+_ATPase"/>
</dbReference>
<feature type="repeat" description="TPR" evidence="3">
    <location>
        <begin position="566"/>
        <end position="599"/>
    </location>
</feature>
<dbReference type="SUPFAM" id="SSF52540">
    <property type="entry name" value="P-loop containing nucleoside triphosphate hydrolases"/>
    <property type="match status" value="1"/>
</dbReference>
<dbReference type="InterPro" id="IPR002110">
    <property type="entry name" value="Ankyrin_rpt"/>
</dbReference>
<dbReference type="PROSITE" id="PS00690">
    <property type="entry name" value="DEAH_ATP_HELICASE"/>
    <property type="match status" value="1"/>
</dbReference>
<feature type="region of interest" description="Disordered" evidence="4">
    <location>
        <begin position="299"/>
        <end position="357"/>
    </location>
</feature>
<dbReference type="Gene3D" id="3.40.50.300">
    <property type="entry name" value="P-loop containing nucleotide triphosphate hydrolases"/>
    <property type="match status" value="1"/>
</dbReference>
<keyword evidence="1" id="KW-0378">Hydrolase</keyword>
<dbReference type="PANTHER" id="PTHR35894">
    <property type="entry name" value="GENERAL SECRETION PATHWAY PROTEIN A-RELATED"/>
    <property type="match status" value="1"/>
</dbReference>
<feature type="domain" description="AAA+ ATPase" evidence="5">
    <location>
        <begin position="41"/>
        <end position="186"/>
    </location>
</feature>